<dbReference type="OrthoDB" id="1953204at2"/>
<feature type="transmembrane region" description="Helical" evidence="2">
    <location>
        <begin position="64"/>
        <end position="83"/>
    </location>
</feature>
<protein>
    <recommendedName>
        <fullName evidence="7">Cell wall-active antibiotics response LiaF-like C-terminal domain-containing protein</fullName>
    </recommendedName>
</protein>
<keyword evidence="6" id="KW-1185">Reference proteome</keyword>
<accession>A0A2W0HJL8</accession>
<dbReference type="InterPro" id="IPR054331">
    <property type="entry name" value="LiaF_TM"/>
</dbReference>
<dbReference type="Pfam" id="PF09922">
    <property type="entry name" value="LiaF-like_C"/>
    <property type="match status" value="1"/>
</dbReference>
<feature type="domain" description="Cell wall-active antibiotics response LiaF-like C-terminal" evidence="3">
    <location>
        <begin position="208"/>
        <end position="315"/>
    </location>
</feature>
<dbReference type="Pfam" id="PF22570">
    <property type="entry name" value="LiaF-TM"/>
    <property type="match status" value="1"/>
</dbReference>
<sequence length="319" mass="35963">MNKILGLLILAVGVLYLLNNTGVIDATFGQMVSTYWPLIIIAIGLKVLLEGLWETYRFARRDKWRFGGTFWGLAITAVGIVILGNRAGWFYYTLADLWSWTWPLLIIFAGFQLLKGRNTVVVFDRDKDGKEYSYRMSGSEDEDEDEYFDKETFKKNLKKDIKRTVEEATRPSREYEQEVNKKKTGHAEEGRKRAFQHGRSDVERVSQFVGEVSLGRRPWKLNNTDIKTTIGAVEVDLTTAVLKDGVNYLDIDVFIGAVEVTVPKDMAIKVTARANVGEANLFGDSGSGTYTSVNFDEAEQKVVMNVRTNIGAVEVMAVD</sequence>
<evidence type="ECO:0000313" key="6">
    <source>
        <dbReference type="Proteomes" id="UP000248066"/>
    </source>
</evidence>
<evidence type="ECO:0000313" key="5">
    <source>
        <dbReference type="EMBL" id="PYZ97705.1"/>
    </source>
</evidence>
<name>A0A2W0HJL8_9BACI</name>
<dbReference type="EMBL" id="PDOF01000001">
    <property type="protein sequence ID" value="PYZ97705.1"/>
    <property type="molecule type" value="Genomic_DNA"/>
</dbReference>
<evidence type="ECO:0000256" key="2">
    <source>
        <dbReference type="SAM" id="Phobius"/>
    </source>
</evidence>
<evidence type="ECO:0000256" key="1">
    <source>
        <dbReference type="SAM" id="MobiDB-lite"/>
    </source>
</evidence>
<reference evidence="5 6" key="1">
    <citation type="submission" date="2017-10" db="EMBL/GenBank/DDBJ databases">
        <title>Bacillus sp. nov., a halophilic bacterium isolated from a Yangshapao Lake.</title>
        <authorList>
            <person name="Wang H."/>
        </authorList>
    </citation>
    <scope>NUCLEOTIDE SEQUENCE [LARGE SCALE GENOMIC DNA]</scope>
    <source>
        <strain evidence="5 6">YSP-3</strain>
    </source>
</reference>
<keyword evidence="2" id="KW-0472">Membrane</keyword>
<gene>
    <name evidence="5" type="ORF">CR205_03675</name>
</gene>
<keyword evidence="2" id="KW-1133">Transmembrane helix</keyword>
<comment type="caution">
    <text evidence="5">The sequence shown here is derived from an EMBL/GenBank/DDBJ whole genome shotgun (WGS) entry which is preliminary data.</text>
</comment>
<dbReference type="InterPro" id="IPR024425">
    <property type="entry name" value="LiaF-like_C"/>
</dbReference>
<evidence type="ECO:0008006" key="7">
    <source>
        <dbReference type="Google" id="ProtNLM"/>
    </source>
</evidence>
<evidence type="ECO:0000259" key="4">
    <source>
        <dbReference type="Pfam" id="PF22570"/>
    </source>
</evidence>
<evidence type="ECO:0000259" key="3">
    <source>
        <dbReference type="Pfam" id="PF09922"/>
    </source>
</evidence>
<feature type="transmembrane region" description="Helical" evidence="2">
    <location>
        <begin position="35"/>
        <end position="52"/>
    </location>
</feature>
<feature type="domain" description="LiaF transmembrane" evidence="4">
    <location>
        <begin position="4"/>
        <end position="119"/>
    </location>
</feature>
<dbReference type="Proteomes" id="UP000248066">
    <property type="component" value="Unassembled WGS sequence"/>
</dbReference>
<feature type="region of interest" description="Disordered" evidence="1">
    <location>
        <begin position="168"/>
        <end position="199"/>
    </location>
</feature>
<proteinExistence type="predicted"/>
<feature type="transmembrane region" description="Helical" evidence="2">
    <location>
        <begin position="89"/>
        <end position="111"/>
    </location>
</feature>
<organism evidence="5 6">
    <name type="scientific">Alteribacter lacisalsi</name>
    <dbReference type="NCBI Taxonomy" id="2045244"/>
    <lineage>
        <taxon>Bacteria</taxon>
        <taxon>Bacillati</taxon>
        <taxon>Bacillota</taxon>
        <taxon>Bacilli</taxon>
        <taxon>Bacillales</taxon>
        <taxon>Bacillaceae</taxon>
        <taxon>Alteribacter</taxon>
    </lineage>
</organism>
<keyword evidence="2" id="KW-0812">Transmembrane</keyword>
<dbReference type="RefSeq" id="WP_110517057.1">
    <property type="nucleotide sequence ID" value="NZ_PDOF01000001.1"/>
</dbReference>
<dbReference type="AlphaFoldDB" id="A0A2W0HJL8"/>